<dbReference type="RefSeq" id="WP_353865448.1">
    <property type="nucleotide sequence ID" value="NZ_CP088295.1"/>
</dbReference>
<dbReference type="Proteomes" id="UP001058860">
    <property type="component" value="Chromosome"/>
</dbReference>
<proteinExistence type="predicted"/>
<name>A0ABY5PJU5_9ACTN</name>
<keyword evidence="2" id="KW-1185">Reference proteome</keyword>
<accession>A0ABY5PJU5</accession>
<evidence type="ECO:0000313" key="1">
    <source>
        <dbReference type="EMBL" id="UUY04974.1"/>
    </source>
</evidence>
<sequence length="325" mass="35123">MTSCTRAAGGGRAIVIDDAAERARILTVTGRRALVATGYDAEDAPGTVDGDLPAVWGVSVVDFTQRRAVSVPDSLDYRPHPREFVLTAGGDVLWSERGGYATLRLFRGGRITDLDAARTRSTGAGRVTAAGDRVRWTPPGLSTRRYSLATQLRRTTTCFPRGGDYLVAGDFGLVRVIDGSMYVCAPGPARRTRIGGACAPRVGTDDAAIAWNDHLTWACRRGGVEVVHVYAFSSRSLLLRQPTNLVEVDGVELTLSEFGAVAWVDKPARGGKLTTMRVFAPGQGLRSFDEGGERVADPSWTGRTVTWLWFRTTWSPDVARSHTVP</sequence>
<gene>
    <name evidence="1" type="ORF">LRS13_05440</name>
</gene>
<dbReference type="EMBL" id="CP088295">
    <property type="protein sequence ID" value="UUY04974.1"/>
    <property type="molecule type" value="Genomic_DNA"/>
</dbReference>
<organism evidence="1 2">
    <name type="scientific">Svornostia abyssi</name>
    <dbReference type="NCBI Taxonomy" id="2898438"/>
    <lineage>
        <taxon>Bacteria</taxon>
        <taxon>Bacillati</taxon>
        <taxon>Actinomycetota</taxon>
        <taxon>Thermoleophilia</taxon>
        <taxon>Solirubrobacterales</taxon>
        <taxon>Baekduiaceae</taxon>
        <taxon>Svornostia</taxon>
    </lineage>
</organism>
<reference evidence="2" key="1">
    <citation type="submission" date="2021-11" db="EMBL/GenBank/DDBJ databases">
        <title>Cultivation dependent microbiological survey of springs from the worlds oldest radium mine currently devoted to the extraction of radon-saturated water.</title>
        <authorList>
            <person name="Kapinusova G."/>
            <person name="Smrhova T."/>
            <person name="Strejcek M."/>
            <person name="Suman J."/>
            <person name="Jani K."/>
            <person name="Pajer P."/>
            <person name="Uhlik O."/>
        </authorList>
    </citation>
    <scope>NUCLEOTIDE SEQUENCE [LARGE SCALE GENOMIC DNA]</scope>
    <source>
        <strain evidence="2">J379</strain>
    </source>
</reference>
<protein>
    <submittedName>
        <fullName evidence="1">Uncharacterized protein</fullName>
    </submittedName>
</protein>
<evidence type="ECO:0000313" key="2">
    <source>
        <dbReference type="Proteomes" id="UP001058860"/>
    </source>
</evidence>